<feature type="region of interest" description="Disordered" evidence="1">
    <location>
        <begin position="1"/>
        <end position="37"/>
    </location>
</feature>
<dbReference type="VEuPathDB" id="FungiDB:NFIA_041030"/>
<sequence>MSPKRHLSSTLSNTSGMSSPNPPSSKELRSTIPKRASPSAQTVFNTIVRQIPTITAFTEIVYEDVAPVDGDFITRSLAESAVVEQHNARINFNSVTKTLWVRVMPTELHDVHQRWVRFSSSDWRASGLLSHPENELLDIGVGTRFDGFTGQYTLSSKEPDLFLRPDSNEFPLIVMESGWSESWPRLRSDKDLWLNGSSQVNAVVLLKWSKTSNNRVKGTAEVWRRGAGGGLTVDTKIIFPAPNPAPTPGTDSIEFSRQDLFGQHMLPGRNPTDMFPLEIEDLRDFARERLTRLMGLTPA</sequence>
<dbReference type="EMBL" id="DS027686">
    <property type="protein sequence ID" value="EAW24526.1"/>
    <property type="molecule type" value="Genomic_DNA"/>
</dbReference>
<dbReference type="eggNOG" id="ENOG502SUK3">
    <property type="taxonomic scope" value="Eukaryota"/>
</dbReference>
<dbReference type="GeneID" id="4592925"/>
<dbReference type="HOGENOM" id="CLU_062454_0_0_1"/>
<name>A1D0K6_NEOFI</name>
<proteinExistence type="predicted"/>
<dbReference type="KEGG" id="nfi:NFIA_041030"/>
<dbReference type="OMA" id="TEMTIFP"/>
<dbReference type="Proteomes" id="UP000006702">
    <property type="component" value="Unassembled WGS sequence"/>
</dbReference>
<protein>
    <submittedName>
        <fullName evidence="2">Uncharacterized protein</fullName>
    </submittedName>
</protein>
<accession>A1D0K6</accession>
<evidence type="ECO:0000313" key="3">
    <source>
        <dbReference type="Proteomes" id="UP000006702"/>
    </source>
</evidence>
<feature type="compositionally biased region" description="Low complexity" evidence="1">
    <location>
        <begin position="8"/>
        <end position="19"/>
    </location>
</feature>
<keyword evidence="3" id="KW-1185">Reference proteome</keyword>
<dbReference type="AlphaFoldDB" id="A1D0K6"/>
<gene>
    <name evidence="2" type="ORF">NFIA_041030</name>
</gene>
<evidence type="ECO:0000256" key="1">
    <source>
        <dbReference type="SAM" id="MobiDB-lite"/>
    </source>
</evidence>
<evidence type="ECO:0000313" key="2">
    <source>
        <dbReference type="EMBL" id="EAW24526.1"/>
    </source>
</evidence>
<reference evidence="3" key="1">
    <citation type="journal article" date="2008" name="PLoS Genet.">
        <title>Genomic islands in the pathogenic filamentous fungus Aspergillus fumigatus.</title>
        <authorList>
            <person name="Fedorova N.D."/>
            <person name="Khaldi N."/>
            <person name="Joardar V.S."/>
            <person name="Maiti R."/>
            <person name="Amedeo P."/>
            <person name="Anderson M.J."/>
            <person name="Crabtree J."/>
            <person name="Silva J.C."/>
            <person name="Badger J.H."/>
            <person name="Albarraq A."/>
            <person name="Angiuoli S."/>
            <person name="Bussey H."/>
            <person name="Bowyer P."/>
            <person name="Cotty P.J."/>
            <person name="Dyer P.S."/>
            <person name="Egan A."/>
            <person name="Galens K."/>
            <person name="Fraser-Liggett C.M."/>
            <person name="Haas B.J."/>
            <person name="Inman J.M."/>
            <person name="Kent R."/>
            <person name="Lemieux S."/>
            <person name="Malavazi I."/>
            <person name="Orvis J."/>
            <person name="Roemer T."/>
            <person name="Ronning C.M."/>
            <person name="Sundaram J.P."/>
            <person name="Sutton G."/>
            <person name="Turner G."/>
            <person name="Venter J.C."/>
            <person name="White O.R."/>
            <person name="Whitty B.R."/>
            <person name="Youngman P."/>
            <person name="Wolfe K.H."/>
            <person name="Goldman G.H."/>
            <person name="Wortman J.R."/>
            <person name="Jiang B."/>
            <person name="Denning D.W."/>
            <person name="Nierman W.C."/>
        </authorList>
    </citation>
    <scope>NUCLEOTIDE SEQUENCE [LARGE SCALE GENOMIC DNA]</scope>
    <source>
        <strain evidence="3">ATCC 1020 / DSM 3700 / CBS 544.65 / FGSC A1164 / JCM 1740 / NRRL 181 / WB 181</strain>
    </source>
</reference>
<dbReference type="RefSeq" id="XP_001266423.1">
    <property type="nucleotide sequence ID" value="XM_001266422.1"/>
</dbReference>
<dbReference type="OrthoDB" id="76567at2759"/>
<organism evidence="2 3">
    <name type="scientific">Neosartorya fischeri (strain ATCC 1020 / DSM 3700 / CBS 544.65 / FGSC A1164 / JCM 1740 / NRRL 181 / WB 181)</name>
    <name type="common">Aspergillus fischerianus</name>
    <dbReference type="NCBI Taxonomy" id="331117"/>
    <lineage>
        <taxon>Eukaryota</taxon>
        <taxon>Fungi</taxon>
        <taxon>Dikarya</taxon>
        <taxon>Ascomycota</taxon>
        <taxon>Pezizomycotina</taxon>
        <taxon>Eurotiomycetes</taxon>
        <taxon>Eurotiomycetidae</taxon>
        <taxon>Eurotiales</taxon>
        <taxon>Aspergillaceae</taxon>
        <taxon>Aspergillus</taxon>
        <taxon>Aspergillus subgen. Fumigati</taxon>
    </lineage>
</organism>